<reference evidence="1 2" key="1">
    <citation type="submission" date="2019-12" db="EMBL/GenBank/DDBJ databases">
        <title>The whole genome sequencing of a strain isolated from a Mars analog, Dalangtan Playa.</title>
        <authorList>
            <person name="Huang T."/>
        </authorList>
    </citation>
    <scope>NUCLEOTIDE SEQUENCE [LARGE SCALE GENOMIC DNA]</scope>
    <source>
        <strain evidence="1 2">DP4-553-S</strain>
    </source>
</reference>
<gene>
    <name evidence="1" type="ORF">ERJ70_03910</name>
</gene>
<accession>A0ABX7VRU3</accession>
<dbReference type="Proteomes" id="UP000665043">
    <property type="component" value="Chromosome"/>
</dbReference>
<dbReference type="RefSeq" id="WP_209367309.1">
    <property type="nucleotide sequence ID" value="NZ_CP046956.1"/>
</dbReference>
<name>A0ABX7VRU3_9BACI</name>
<keyword evidence="2" id="KW-1185">Reference proteome</keyword>
<proteinExistence type="predicted"/>
<evidence type="ECO:0000313" key="1">
    <source>
        <dbReference type="EMBL" id="QTM98515.1"/>
    </source>
</evidence>
<protein>
    <recommendedName>
        <fullName evidence="3">Spore germination B3/ GerAC like, C-terminal</fullName>
    </recommendedName>
</protein>
<evidence type="ECO:0000313" key="2">
    <source>
        <dbReference type="Proteomes" id="UP000665043"/>
    </source>
</evidence>
<dbReference type="EMBL" id="CP046956">
    <property type="protein sequence ID" value="QTM98515.1"/>
    <property type="molecule type" value="Genomic_DNA"/>
</dbReference>
<sequence length="112" mass="13011">MKPFRSLKKKLKEQKRKHEAVTNMTSLQDNIAYFVDAFHHSDDIKLRILEEKDLTKEAKAITGSEFRGARYWTKTASVSPKDLEKLDWNKAYADIEINPTITFEIQSHGITN</sequence>
<evidence type="ECO:0008006" key="3">
    <source>
        <dbReference type="Google" id="ProtNLM"/>
    </source>
</evidence>
<organism evidence="1 2">
    <name type="scientific">Sediminibacillus dalangtanensis</name>
    <dbReference type="NCBI Taxonomy" id="2729421"/>
    <lineage>
        <taxon>Bacteria</taxon>
        <taxon>Bacillati</taxon>
        <taxon>Bacillota</taxon>
        <taxon>Bacilli</taxon>
        <taxon>Bacillales</taxon>
        <taxon>Bacillaceae</taxon>
        <taxon>Sediminibacillus</taxon>
    </lineage>
</organism>